<evidence type="ECO:0000313" key="8">
    <source>
        <dbReference type="Proteomes" id="UP000580517"/>
    </source>
</evidence>
<dbReference type="PANTHER" id="PTHR32303:SF4">
    <property type="entry name" value="QUINOPROTEIN GLUCOSE DEHYDROGENASE"/>
    <property type="match status" value="1"/>
</dbReference>
<dbReference type="AlphaFoldDB" id="A0A853FJ16"/>
<keyword evidence="5" id="KW-0812">Transmembrane</keyword>
<feature type="transmembrane region" description="Helical" evidence="5">
    <location>
        <begin position="96"/>
        <end position="113"/>
    </location>
</feature>
<proteinExistence type="inferred from homology"/>
<feature type="transmembrane region" description="Helical" evidence="5">
    <location>
        <begin position="12"/>
        <end position="37"/>
    </location>
</feature>
<dbReference type="GO" id="GO:0016020">
    <property type="term" value="C:membrane"/>
    <property type="evidence" value="ECO:0007669"/>
    <property type="project" value="InterPro"/>
</dbReference>
<dbReference type="SUPFAM" id="SSF50998">
    <property type="entry name" value="Quinoprotein alcohol dehydrogenase-like"/>
    <property type="match status" value="1"/>
</dbReference>
<evidence type="ECO:0000256" key="5">
    <source>
        <dbReference type="SAM" id="Phobius"/>
    </source>
</evidence>
<dbReference type="SMART" id="SM00564">
    <property type="entry name" value="PQQ"/>
    <property type="match status" value="4"/>
</dbReference>
<evidence type="ECO:0000256" key="2">
    <source>
        <dbReference type="ARBA" id="ARBA00008156"/>
    </source>
</evidence>
<feature type="transmembrane region" description="Helical" evidence="5">
    <location>
        <begin position="120"/>
        <end position="141"/>
    </location>
</feature>
<accession>A0A853FJ16</accession>
<dbReference type="InterPro" id="IPR018391">
    <property type="entry name" value="PQQ_b-propeller_rpt"/>
</dbReference>
<comment type="caution">
    <text evidence="7">The sequence shown here is derived from an EMBL/GenBank/DDBJ whole genome shotgun (WGS) entry which is preliminary data.</text>
</comment>
<keyword evidence="5" id="KW-1133">Transmembrane helix</keyword>
<dbReference type="InterPro" id="IPR011047">
    <property type="entry name" value="Quinoprotein_ADH-like_sf"/>
</dbReference>
<keyword evidence="3 7" id="KW-0560">Oxidoreductase</keyword>
<dbReference type="Proteomes" id="UP000580517">
    <property type="component" value="Unassembled WGS sequence"/>
</dbReference>
<name>A0A853FJ16_9BURK</name>
<feature type="transmembrane region" description="Helical" evidence="5">
    <location>
        <begin position="43"/>
        <end position="61"/>
    </location>
</feature>
<dbReference type="EMBL" id="JACCEW010000004">
    <property type="protein sequence ID" value="NYT37946.1"/>
    <property type="molecule type" value="Genomic_DNA"/>
</dbReference>
<dbReference type="CDD" id="cd10280">
    <property type="entry name" value="PQQ_mGDH"/>
    <property type="match status" value="1"/>
</dbReference>
<organism evidence="7 8">
    <name type="scientific">Allopusillimonas soli</name>
    <dbReference type="NCBI Taxonomy" id="659016"/>
    <lineage>
        <taxon>Bacteria</taxon>
        <taxon>Pseudomonadati</taxon>
        <taxon>Pseudomonadota</taxon>
        <taxon>Betaproteobacteria</taxon>
        <taxon>Burkholderiales</taxon>
        <taxon>Alcaligenaceae</taxon>
        <taxon>Allopusillimonas</taxon>
    </lineage>
</organism>
<dbReference type="InterPro" id="IPR002372">
    <property type="entry name" value="PQQ_rpt_dom"/>
</dbReference>
<comment type="cofactor">
    <cofactor evidence="1">
        <name>pyrroloquinoline quinone</name>
        <dbReference type="ChEBI" id="CHEBI:58442"/>
    </cofactor>
</comment>
<dbReference type="InterPro" id="IPR017511">
    <property type="entry name" value="PQQ_mDH"/>
</dbReference>
<dbReference type="Gene3D" id="2.140.10.10">
    <property type="entry name" value="Quinoprotein alcohol dehydrogenase-like superfamily"/>
    <property type="match status" value="2"/>
</dbReference>
<dbReference type="PANTHER" id="PTHR32303">
    <property type="entry name" value="QUINOPROTEIN ALCOHOL DEHYDROGENASE (CYTOCHROME C)"/>
    <property type="match status" value="1"/>
</dbReference>
<evidence type="ECO:0000256" key="3">
    <source>
        <dbReference type="ARBA" id="ARBA00023002"/>
    </source>
</evidence>
<evidence type="ECO:0000313" key="7">
    <source>
        <dbReference type="EMBL" id="NYT37946.1"/>
    </source>
</evidence>
<dbReference type="GO" id="GO:0008876">
    <property type="term" value="F:quinoprotein glucose dehydrogenase activity"/>
    <property type="evidence" value="ECO:0007669"/>
    <property type="project" value="TreeGrafter"/>
</dbReference>
<dbReference type="NCBIfam" id="TIGR03074">
    <property type="entry name" value="PQQ_membr_DH"/>
    <property type="match status" value="1"/>
</dbReference>
<evidence type="ECO:0000256" key="4">
    <source>
        <dbReference type="SAM" id="MobiDB-lite"/>
    </source>
</evidence>
<reference evidence="7 8" key="1">
    <citation type="submission" date="2020-07" db="EMBL/GenBank/DDBJ databases">
        <title>Taxonomic revisions and descriptions of new bacterial species based on genomic comparisons in the high-G+C-content subgroup of the family Alcaligenaceae.</title>
        <authorList>
            <person name="Szabo A."/>
            <person name="Felfoldi T."/>
        </authorList>
    </citation>
    <scope>NUCLEOTIDE SEQUENCE [LARGE SCALE GENOMIC DNA]</scope>
    <source>
        <strain evidence="7 8">DSM 25264</strain>
    </source>
</reference>
<evidence type="ECO:0000256" key="1">
    <source>
        <dbReference type="ARBA" id="ARBA00001931"/>
    </source>
</evidence>
<dbReference type="RefSeq" id="WP_129969897.1">
    <property type="nucleotide sequence ID" value="NZ_JACCEW010000004.1"/>
</dbReference>
<sequence>MRENHTPPASRSRTAVVFGIVLTIIGLVLAVGGMQLVSLDGSWYYLITGVALVLSGVLLAASMALGAWLYLLIFICTIAWAIWEVGFAFWPLVPRLAPVLVLAFFCFLLMPRLRGGRGRAACWSLAVLTLAALGLGGYGMLQPHRAIKAGKAQNTTQAVSAPTPGEAKASTWQYYGRTPAGTRFAPFAQINKDNVDELEVAWTFRTGDIAGKGAEDQGTPIQVGDSVYVCTPYNKVIALDADTGKQRWKYDPDTPDTGIWNRCRGVGYYDAAAYATGPGAAALAARTADVAADSDAPPRETGAAATRPVVNGAKAATDADVAHAVDAAGGSCAQRIFLTTLDARLIALDAKTGEPCAGFGNRGTVDLTAGMGEIPRNFYMPTSAPTVMRNMVLVGGWVYDGKSVGEPSGVVRAFNADTGELVWAWDLGNPAITKLPPPGETYTRGTPNVWSTPAFDDKLGLVYLPTGNSTPDYWGGHRTALDDKYSSSVVALDIATGRVRWSFQTTHHDLWDYDVTSQPALYDLPDGNGGTIPALIQLTKRGQIFLLDRRNGKPLATVEEKPVPQDVQEGDRISPTQPYSTGMPAIGREPLTEASMWGATWFDQLWCRIEFRKMHYEGEFTPPSTRKTLQYPGNYGGFNWGSASIDEQRGYLFVNDIRMPQWLRYISREEADAPNAAASHDGLHVQAGTPYGVTKNTFMSPLGVPCHAPPWGTMAAIDLQKRQVVWERPISTLQDTVAAGGVKVGVPVPIGMPTMGGPISTASGLVFFAGTQDYYLRALDAETGEVLWKGRLPVGAQSTPMTYVSPESGRQFVVVTAGGARQSPDRGDYVIAFALPQK</sequence>
<comment type="similarity">
    <text evidence="2">Belongs to the bacterial PQQ dehydrogenase family.</text>
</comment>
<feature type="domain" description="Pyrrolo-quinoline quinone repeat" evidence="6">
    <location>
        <begin position="324"/>
        <end position="813"/>
    </location>
</feature>
<dbReference type="OrthoDB" id="9794322at2"/>
<feature type="domain" description="Pyrrolo-quinoline quinone repeat" evidence="6">
    <location>
        <begin position="172"/>
        <end position="283"/>
    </location>
</feature>
<gene>
    <name evidence="7" type="ORF">H0A68_13750</name>
</gene>
<dbReference type="EC" id="1.1.-.-" evidence="7"/>
<keyword evidence="5" id="KW-0472">Membrane</keyword>
<evidence type="ECO:0000259" key="6">
    <source>
        <dbReference type="Pfam" id="PF01011"/>
    </source>
</evidence>
<keyword evidence="8" id="KW-1185">Reference proteome</keyword>
<protein>
    <submittedName>
        <fullName evidence="7">Membrane-bound PQQ-dependent dehydrogenase, glucose/quinate/shikimate family</fullName>
        <ecNumber evidence="7">1.1.-.-</ecNumber>
    </submittedName>
</protein>
<dbReference type="GO" id="GO:0048038">
    <property type="term" value="F:quinone binding"/>
    <property type="evidence" value="ECO:0007669"/>
    <property type="project" value="InterPro"/>
</dbReference>
<dbReference type="Pfam" id="PF01011">
    <property type="entry name" value="PQQ"/>
    <property type="match status" value="2"/>
</dbReference>
<feature type="region of interest" description="Disordered" evidence="4">
    <location>
        <begin position="560"/>
        <end position="584"/>
    </location>
</feature>
<feature type="transmembrane region" description="Helical" evidence="5">
    <location>
        <begin position="68"/>
        <end position="90"/>
    </location>
</feature>